<evidence type="ECO:0000256" key="1">
    <source>
        <dbReference type="SAM" id="Phobius"/>
    </source>
</evidence>
<evidence type="ECO:0000313" key="3">
    <source>
        <dbReference type="Proteomes" id="UP001165121"/>
    </source>
</evidence>
<feature type="transmembrane region" description="Helical" evidence="1">
    <location>
        <begin position="208"/>
        <end position="229"/>
    </location>
</feature>
<sequence length="260" mass="29143">MKDLKVRQKDQVQVRPGVLVNHRTLKVRSISNKLLTCSSRLWKLWLSFQVSHRGKYSVERMLALDEYTRSTSPFRVLIVCLVTPLPMLIIVFLQESVPLAAPGDGWCANYGFWIRMAILGGTVSASLLMELQLRIASVRISPCAFSVLVCSSSAVFTGLGIYMAVMWIFPVPFINLFVGSQGVSVMMGLVRVVCGQRTWNRIVKRRELFARVFLLLAADILTACVYLAYTSVFRAANHTSSISFCLSHLSSSRHYDVDLA</sequence>
<keyword evidence="1" id="KW-0472">Membrane</keyword>
<feature type="transmembrane region" description="Helical" evidence="1">
    <location>
        <begin position="112"/>
        <end position="131"/>
    </location>
</feature>
<organism evidence="2 3">
    <name type="scientific">Phytophthora fragariaefolia</name>
    <dbReference type="NCBI Taxonomy" id="1490495"/>
    <lineage>
        <taxon>Eukaryota</taxon>
        <taxon>Sar</taxon>
        <taxon>Stramenopiles</taxon>
        <taxon>Oomycota</taxon>
        <taxon>Peronosporomycetes</taxon>
        <taxon>Peronosporales</taxon>
        <taxon>Peronosporaceae</taxon>
        <taxon>Phytophthora</taxon>
    </lineage>
</organism>
<reference evidence="2" key="1">
    <citation type="submission" date="2023-04" db="EMBL/GenBank/DDBJ databases">
        <title>Phytophthora fragariaefolia NBRC 109709.</title>
        <authorList>
            <person name="Ichikawa N."/>
            <person name="Sato H."/>
            <person name="Tonouchi N."/>
        </authorList>
    </citation>
    <scope>NUCLEOTIDE SEQUENCE</scope>
    <source>
        <strain evidence="2">NBRC 109709</strain>
    </source>
</reference>
<feature type="transmembrane region" description="Helical" evidence="1">
    <location>
        <begin position="143"/>
        <end position="168"/>
    </location>
</feature>
<keyword evidence="3" id="KW-1185">Reference proteome</keyword>
<comment type="caution">
    <text evidence="2">The sequence shown here is derived from an EMBL/GenBank/DDBJ whole genome shotgun (WGS) entry which is preliminary data.</text>
</comment>
<proteinExistence type="predicted"/>
<protein>
    <submittedName>
        <fullName evidence="2">Unnamed protein product</fullName>
    </submittedName>
</protein>
<feature type="transmembrane region" description="Helical" evidence="1">
    <location>
        <begin position="74"/>
        <end position="92"/>
    </location>
</feature>
<accession>A0A9W6Y048</accession>
<dbReference type="EMBL" id="BSXT01002924">
    <property type="protein sequence ID" value="GMF51606.1"/>
    <property type="molecule type" value="Genomic_DNA"/>
</dbReference>
<keyword evidence="1" id="KW-0812">Transmembrane</keyword>
<feature type="transmembrane region" description="Helical" evidence="1">
    <location>
        <begin position="174"/>
        <end position="196"/>
    </location>
</feature>
<name>A0A9W6Y048_9STRA</name>
<evidence type="ECO:0000313" key="2">
    <source>
        <dbReference type="EMBL" id="GMF51606.1"/>
    </source>
</evidence>
<dbReference type="AlphaFoldDB" id="A0A9W6Y048"/>
<keyword evidence="1" id="KW-1133">Transmembrane helix</keyword>
<gene>
    <name evidence="2" type="ORF">Pfra01_002091000</name>
</gene>
<dbReference type="Proteomes" id="UP001165121">
    <property type="component" value="Unassembled WGS sequence"/>
</dbReference>
<dbReference type="OrthoDB" id="124854at2759"/>